<keyword evidence="3" id="KW-1185">Reference proteome</keyword>
<dbReference type="Gene3D" id="2.40.128.270">
    <property type="match status" value="1"/>
</dbReference>
<reference evidence="2 3" key="1">
    <citation type="journal article" date="2012" name="BMC Genomics">
        <title>Complete genome sequence, lifestyle, and multi-drug resistance of the human pathogen Corynebacterium resistens DSM 45100 isolated from blood samples of a leukemia patient.</title>
        <authorList>
            <person name="Schroder J."/>
            <person name="Maus I."/>
            <person name="Meyer K."/>
            <person name="Wordemann S."/>
            <person name="Blom J."/>
            <person name="Jaenicke S."/>
            <person name="Schneider J."/>
            <person name="Trost E."/>
            <person name="Tauch A."/>
        </authorList>
    </citation>
    <scope>NUCLEOTIDE SEQUENCE [LARGE SCALE GENOMIC DNA]</scope>
    <source>
        <strain evidence="3">DSM 45100 / JCM 12819 / CCUG 50093 / GTC 2026 / SICGH 158</strain>
    </source>
</reference>
<dbReference type="InterPro" id="IPR038670">
    <property type="entry name" value="HslJ-like_sf"/>
</dbReference>
<dbReference type="HOGENOM" id="CLU_1568114_0_0_11"/>
<evidence type="ECO:0000313" key="3">
    <source>
        <dbReference type="Proteomes" id="UP000000492"/>
    </source>
</evidence>
<gene>
    <name evidence="2" type="ordered locus">CRES_0241</name>
</gene>
<dbReference type="AlphaFoldDB" id="F8E2F8"/>
<organism evidence="2 3">
    <name type="scientific">Corynebacterium resistens (strain DSM 45100 / JCM 12819 / GTC 2026 / SICGH 158)</name>
    <dbReference type="NCBI Taxonomy" id="662755"/>
    <lineage>
        <taxon>Bacteria</taxon>
        <taxon>Bacillati</taxon>
        <taxon>Actinomycetota</taxon>
        <taxon>Actinomycetes</taxon>
        <taxon>Mycobacteriales</taxon>
        <taxon>Corynebacteriaceae</taxon>
        <taxon>Corynebacterium</taxon>
    </lineage>
</organism>
<evidence type="ECO:0000256" key="1">
    <source>
        <dbReference type="SAM" id="MobiDB-lite"/>
    </source>
</evidence>
<sequence length="145" mass="16248">MPLTACATQETPLGTTQWQVTEITTDATRPSLIPDNQQGRAFLVFGDKDFTGASGCISFRGHVEWLENKTVLRFRDVSTDTREDATCLPGDEDNADRMKQVLADHDLDIVRPNDTTLRLELRGGDQPDWQTKPALEFISGPEKER</sequence>
<dbReference type="KEGG" id="crd:CRES_0241"/>
<dbReference type="EMBL" id="CP002857">
    <property type="protein sequence ID" value="AEI08604.1"/>
    <property type="molecule type" value="Genomic_DNA"/>
</dbReference>
<name>F8E2F8_CORRG</name>
<proteinExistence type="predicted"/>
<protein>
    <submittedName>
        <fullName evidence="2">Secreted protein</fullName>
    </submittedName>
</protein>
<dbReference type="eggNOG" id="ENOG5031IQF">
    <property type="taxonomic scope" value="Bacteria"/>
</dbReference>
<dbReference type="STRING" id="662755.CRES_0241"/>
<dbReference type="Proteomes" id="UP000000492">
    <property type="component" value="Chromosome"/>
</dbReference>
<feature type="region of interest" description="Disordered" evidence="1">
    <location>
        <begin position="122"/>
        <end position="145"/>
    </location>
</feature>
<accession>F8E2F8</accession>
<evidence type="ECO:0000313" key="2">
    <source>
        <dbReference type="EMBL" id="AEI08604.1"/>
    </source>
</evidence>